<comment type="caution">
    <text evidence="1">The sequence shown here is derived from an EMBL/GenBank/DDBJ whole genome shotgun (WGS) entry which is preliminary data.</text>
</comment>
<sequence>MKTQNTATIILWWPQQDRNFECQHTFLRGLCPALPAAPTSGIDNADESHERRSATGFAPGHVDPQIRVFIYNHVPPDYYGLYFPSAIPSLEMPLAMFLWSITNALSSNRPSSRWETLKYRAETLKSSIPPPYT</sequence>
<keyword evidence="2" id="KW-1185">Reference proteome</keyword>
<dbReference type="EMBL" id="CACVBS010000079">
    <property type="protein sequence ID" value="CAA7269455.1"/>
    <property type="molecule type" value="Genomic_DNA"/>
</dbReference>
<accession>A0A8S0W421</accession>
<dbReference type="AlphaFoldDB" id="A0A8S0W421"/>
<proteinExistence type="predicted"/>
<protein>
    <submittedName>
        <fullName evidence="1">Uncharacterized protein</fullName>
    </submittedName>
</protein>
<gene>
    <name evidence="1" type="ORF">AAE3_LOCUS11911</name>
</gene>
<evidence type="ECO:0000313" key="2">
    <source>
        <dbReference type="Proteomes" id="UP000467700"/>
    </source>
</evidence>
<dbReference type="Proteomes" id="UP000467700">
    <property type="component" value="Unassembled WGS sequence"/>
</dbReference>
<evidence type="ECO:0000313" key="1">
    <source>
        <dbReference type="EMBL" id="CAA7269455.1"/>
    </source>
</evidence>
<reference evidence="1 2" key="1">
    <citation type="submission" date="2020-01" db="EMBL/GenBank/DDBJ databases">
        <authorList>
            <person name="Gupta K D."/>
        </authorList>
    </citation>
    <scope>NUCLEOTIDE SEQUENCE [LARGE SCALE GENOMIC DNA]</scope>
</reference>
<organism evidence="1 2">
    <name type="scientific">Cyclocybe aegerita</name>
    <name type="common">Black poplar mushroom</name>
    <name type="synonym">Agrocybe aegerita</name>
    <dbReference type="NCBI Taxonomy" id="1973307"/>
    <lineage>
        <taxon>Eukaryota</taxon>
        <taxon>Fungi</taxon>
        <taxon>Dikarya</taxon>
        <taxon>Basidiomycota</taxon>
        <taxon>Agaricomycotina</taxon>
        <taxon>Agaricomycetes</taxon>
        <taxon>Agaricomycetidae</taxon>
        <taxon>Agaricales</taxon>
        <taxon>Agaricineae</taxon>
        <taxon>Bolbitiaceae</taxon>
        <taxon>Cyclocybe</taxon>
    </lineage>
</organism>
<name>A0A8S0W421_CYCAE</name>